<evidence type="ECO:0000256" key="1">
    <source>
        <dbReference type="HAMAP-Rule" id="MF_00697"/>
    </source>
</evidence>
<evidence type="ECO:0000313" key="2">
    <source>
        <dbReference type="EMBL" id="MBB3196491.1"/>
    </source>
</evidence>
<dbReference type="InterPro" id="IPR007801">
    <property type="entry name" value="MbnB/TglH/ChrH"/>
</dbReference>
<dbReference type="PANTHER" id="PTHR42194">
    <property type="entry name" value="UPF0276 PROTEIN HI_1600"/>
    <property type="match status" value="1"/>
</dbReference>
<dbReference type="PANTHER" id="PTHR42194:SF1">
    <property type="entry name" value="UPF0276 PROTEIN HI_1600"/>
    <property type="match status" value="1"/>
</dbReference>
<evidence type="ECO:0000313" key="3">
    <source>
        <dbReference type="Proteomes" id="UP000574369"/>
    </source>
</evidence>
<dbReference type="EMBL" id="JACHXO010000008">
    <property type="protein sequence ID" value="MBB3196491.1"/>
    <property type="molecule type" value="Genomic_DNA"/>
</dbReference>
<reference evidence="2 3" key="1">
    <citation type="submission" date="2020-08" db="EMBL/GenBank/DDBJ databases">
        <title>Genomic Encyclopedia of Type Strains, Phase III (KMG-III): the genomes of soil and plant-associated and newly described type strains.</title>
        <authorList>
            <person name="Whitman W."/>
        </authorList>
    </citation>
    <scope>NUCLEOTIDE SEQUENCE [LARGE SCALE GENOMIC DNA]</scope>
    <source>
        <strain evidence="2 3">CECT 7247</strain>
    </source>
</reference>
<comment type="caution">
    <text evidence="2">The sequence shown here is derived from an EMBL/GenBank/DDBJ whole genome shotgun (WGS) entry which is preliminary data.</text>
</comment>
<sequence>MSRASILFASADAVAATASASSSARSATGGAVTHPDATWPVASNAALRVGASFKPAYLDELLADTLPDTFFEVHAENYMGAGGPPHRALSALRAAYPLSVHGVGLSIGGSEPLDDAHLARLVAVVRRYEPALVSEHLAWSSHGGRFFNDLLPLPYTAATLQQVCQHIDQVQTALGRPLLLENPSTYLRFNTSDLSEPQFLREVVQRTGCGLLLDLNNVVVSATNHRFDVHQYLRELPLASVGQVHLAGHSEQQDEHGQRLLIDSHDRSVGADVWALYAVVIAAIGHVPTLIEWDSELPPWTVLKSQMAQALDVQRFLYSGTGITDRPTNQAAEVSDAH</sequence>
<dbReference type="HAMAP" id="MF_00697">
    <property type="entry name" value="UPF0276"/>
    <property type="match status" value="1"/>
</dbReference>
<comment type="similarity">
    <text evidence="1">Belongs to the UPF0276 family.</text>
</comment>
<accession>A0ABR6GWK9</accession>
<dbReference type="Gene3D" id="3.20.20.150">
    <property type="entry name" value="Divalent-metal-dependent TIM barrel enzymes"/>
    <property type="match status" value="1"/>
</dbReference>
<proteinExistence type="inferred from homology"/>
<name>A0ABR6GWK9_9BURK</name>
<protein>
    <recommendedName>
        <fullName evidence="1">UPF0276 protein FHS28_003913</fullName>
    </recommendedName>
</protein>
<dbReference type="NCBIfam" id="NF003818">
    <property type="entry name" value="PRK05409.1"/>
    <property type="match status" value="1"/>
</dbReference>
<organism evidence="2 3">
    <name type="scientific">Roseateles terrae</name>
    <dbReference type="NCBI Taxonomy" id="431060"/>
    <lineage>
        <taxon>Bacteria</taxon>
        <taxon>Pseudomonadati</taxon>
        <taxon>Pseudomonadota</taxon>
        <taxon>Betaproteobacteria</taxon>
        <taxon>Burkholderiales</taxon>
        <taxon>Sphaerotilaceae</taxon>
        <taxon>Roseateles</taxon>
    </lineage>
</organism>
<dbReference type="Proteomes" id="UP000574369">
    <property type="component" value="Unassembled WGS sequence"/>
</dbReference>
<dbReference type="Pfam" id="PF05114">
    <property type="entry name" value="MbnB_TglH_ChrH"/>
    <property type="match status" value="1"/>
</dbReference>
<keyword evidence="3" id="KW-1185">Reference proteome</keyword>
<gene>
    <name evidence="2" type="ORF">FHS28_003913</name>
</gene>